<comment type="similarity">
    <text evidence="3 7">Belongs to the class-III pyridoxal-phosphate-dependent aminotransferase family. HemL subfamily.</text>
</comment>
<dbReference type="NCBIfam" id="NF000818">
    <property type="entry name" value="PRK00062.1"/>
    <property type="match status" value="1"/>
</dbReference>
<comment type="subcellular location">
    <subcellularLocation>
        <location evidence="7">Cytoplasm</location>
    </subcellularLocation>
</comment>
<dbReference type="PROSITE" id="PS00600">
    <property type="entry name" value="AA_TRANSFER_CLASS_3"/>
    <property type="match status" value="1"/>
</dbReference>
<dbReference type="AlphaFoldDB" id="D3HSN1"/>
<dbReference type="KEGG" id="llo:LLO_1552"/>
<comment type="subunit">
    <text evidence="7">Homodimer.</text>
</comment>
<dbReference type="GO" id="GO:0030170">
    <property type="term" value="F:pyridoxal phosphate binding"/>
    <property type="evidence" value="ECO:0007669"/>
    <property type="project" value="InterPro"/>
</dbReference>
<dbReference type="EC" id="5.4.3.8" evidence="7"/>
<dbReference type="HAMAP" id="MF_00375">
    <property type="entry name" value="HemL_aminotrans_3"/>
    <property type="match status" value="1"/>
</dbReference>
<dbReference type="Gene3D" id="3.90.1150.10">
    <property type="entry name" value="Aspartate Aminotransferase, domain 1"/>
    <property type="match status" value="1"/>
</dbReference>
<sequence length="428" mass="45704">MSRSIDLFRQAQTLIPGGVNSPVRAFKGVGGDPIFFKQGKGAYLIDVDGRDYIDYVGSWGPLILGHCHQAVIEAVNKVLYSGMSFGAPTELEVELAGKIISLIPAIEKIRMVNSGTEATMTAIRLARGFTKKNKFVKFNGCYHGHSDGLLVKAGSGLLTLGIPSTPGIPQSVTEHTLTADFNNLEQVAQLFENFPDDIAAVILEPVAGNMGFVLPDPLFLAGLRQLCDKYESLLIFDEVMTGFRVGLTGAQGIFNITPDLTTLGKVIGGGMPVGALGGKAEIMSFLAPEGPVYQAGTLSGNPLAMAAGLATLSEIEKPEFFDKLSKTTQALTRALASVADAFNIPLFTASLGGMFGFCFTEKTSIANYADVASSNEVLFKQFYHGMLEKGVYFAPSMYEAGFVSIVHGEKEIGKTQMAAEEVLSQLKK</sequence>
<evidence type="ECO:0000256" key="3">
    <source>
        <dbReference type="ARBA" id="ARBA00008981"/>
    </source>
</evidence>
<dbReference type="InterPro" id="IPR015424">
    <property type="entry name" value="PyrdxlP-dep_Trfase"/>
</dbReference>
<dbReference type="InterPro" id="IPR049704">
    <property type="entry name" value="Aminotrans_3_PPA_site"/>
</dbReference>
<gene>
    <name evidence="7 8" type="primary">hemL</name>
    <name evidence="8" type="ordered locus">LLO_1552</name>
</gene>
<dbReference type="EMBL" id="FN650140">
    <property type="protein sequence ID" value="CBJ11919.1"/>
    <property type="molecule type" value="Genomic_DNA"/>
</dbReference>
<dbReference type="InterPro" id="IPR015421">
    <property type="entry name" value="PyrdxlP-dep_Trfase_major"/>
</dbReference>
<dbReference type="NCBIfam" id="TIGR00713">
    <property type="entry name" value="hemL"/>
    <property type="match status" value="1"/>
</dbReference>
<dbReference type="GeneID" id="40925778"/>
<name>D3HSN1_LEGLN</name>
<dbReference type="STRING" id="661367.LLO_1552"/>
<dbReference type="CDD" id="cd00610">
    <property type="entry name" value="OAT_like"/>
    <property type="match status" value="1"/>
</dbReference>
<comment type="cofactor">
    <cofactor evidence="1 7">
        <name>pyridoxal 5'-phosphate</name>
        <dbReference type="ChEBI" id="CHEBI:597326"/>
    </cofactor>
</comment>
<evidence type="ECO:0000256" key="4">
    <source>
        <dbReference type="ARBA" id="ARBA00022898"/>
    </source>
</evidence>
<dbReference type="OrthoDB" id="9801052at2"/>
<keyword evidence="6 7" id="KW-0627">Porphyrin biosynthesis</keyword>
<dbReference type="InterPro" id="IPR015422">
    <property type="entry name" value="PyrdxlP-dep_Trfase_small"/>
</dbReference>
<keyword evidence="4 7" id="KW-0663">Pyridoxal phosphate</keyword>
<keyword evidence="5 7" id="KW-0413">Isomerase</keyword>
<proteinExistence type="inferred from homology"/>
<dbReference type="GO" id="GO:0006782">
    <property type="term" value="P:protoporphyrinogen IX biosynthetic process"/>
    <property type="evidence" value="ECO:0007669"/>
    <property type="project" value="UniProtKB-UniRule"/>
</dbReference>
<feature type="modified residue" description="N6-(pyridoxal phosphate)lysine" evidence="7">
    <location>
        <position position="265"/>
    </location>
</feature>
<keyword evidence="7" id="KW-0963">Cytoplasm</keyword>
<dbReference type="InterPro" id="IPR004639">
    <property type="entry name" value="4pyrrol_synth_GluAld_NH2Trfase"/>
</dbReference>
<dbReference type="SUPFAM" id="SSF53383">
    <property type="entry name" value="PLP-dependent transferases"/>
    <property type="match status" value="1"/>
</dbReference>
<comment type="pathway">
    <text evidence="2 7">Porphyrin-containing compound metabolism; protoporphyrin-IX biosynthesis; 5-aminolevulinate from L-glutamyl-tRNA(Glu): step 2/2.</text>
</comment>
<dbReference type="GO" id="GO:0042286">
    <property type="term" value="F:glutamate-1-semialdehyde 2,1-aminomutase activity"/>
    <property type="evidence" value="ECO:0007669"/>
    <property type="project" value="UniProtKB-UniRule"/>
</dbReference>
<evidence type="ECO:0000313" key="9">
    <source>
        <dbReference type="Proteomes" id="UP000001060"/>
    </source>
</evidence>
<dbReference type="GO" id="GO:0005737">
    <property type="term" value="C:cytoplasm"/>
    <property type="evidence" value="ECO:0007669"/>
    <property type="project" value="UniProtKB-SubCell"/>
</dbReference>
<organism evidence="8 9">
    <name type="scientific">Legionella longbeachae serogroup 1 (strain NSW150)</name>
    <dbReference type="NCBI Taxonomy" id="661367"/>
    <lineage>
        <taxon>Bacteria</taxon>
        <taxon>Pseudomonadati</taxon>
        <taxon>Pseudomonadota</taxon>
        <taxon>Gammaproteobacteria</taxon>
        <taxon>Legionellales</taxon>
        <taxon>Legionellaceae</taxon>
        <taxon>Legionella</taxon>
    </lineage>
</organism>
<evidence type="ECO:0000256" key="2">
    <source>
        <dbReference type="ARBA" id="ARBA00004819"/>
    </source>
</evidence>
<accession>D3HSN1</accession>
<evidence type="ECO:0000256" key="5">
    <source>
        <dbReference type="ARBA" id="ARBA00023235"/>
    </source>
</evidence>
<reference evidence="8 9" key="1">
    <citation type="journal article" date="2010" name="PLoS Genet.">
        <title>Analysis of the Legionella longbeachae genome and transcriptome uncovers unique strategies to cause Legionnaires' disease.</title>
        <authorList>
            <person name="Cazalet C."/>
            <person name="Gomez-Valero L."/>
            <person name="Rusniok C."/>
            <person name="Lomma M."/>
            <person name="Dervins-Ravault D."/>
            <person name="Newton H."/>
            <person name="Sansom F."/>
            <person name="Jarraud S."/>
            <person name="Zidane N."/>
            <person name="Ma L."/>
            <person name="Bouchier C."/>
            <person name="Etienne J."/>
            <person name="Hartland E."/>
            <person name="Buchrieser C."/>
        </authorList>
    </citation>
    <scope>NUCLEOTIDE SEQUENCE [LARGE SCALE GENOMIC DNA]</scope>
    <source>
        <strain evidence="8 9">NSW150</strain>
    </source>
</reference>
<protein>
    <recommendedName>
        <fullName evidence="7">Glutamate-1-semialdehyde 2,1-aminomutase</fullName>
        <shortName evidence="7">GSA</shortName>
        <ecNumber evidence="7">5.4.3.8</ecNumber>
    </recommendedName>
    <alternativeName>
        <fullName evidence="7">Glutamate-1-semialdehyde aminotransferase</fullName>
        <shortName evidence="7">GSA-AT</shortName>
    </alternativeName>
</protein>
<evidence type="ECO:0000256" key="1">
    <source>
        <dbReference type="ARBA" id="ARBA00001933"/>
    </source>
</evidence>
<dbReference type="RefSeq" id="WP_003631668.1">
    <property type="nucleotide sequence ID" value="NC_013861.1"/>
</dbReference>
<dbReference type="UniPathway" id="UPA00251">
    <property type="reaction ID" value="UER00317"/>
</dbReference>
<evidence type="ECO:0000256" key="6">
    <source>
        <dbReference type="ARBA" id="ARBA00023244"/>
    </source>
</evidence>
<dbReference type="PANTHER" id="PTHR43713:SF3">
    <property type="entry name" value="GLUTAMATE-1-SEMIALDEHYDE 2,1-AMINOMUTASE 1, CHLOROPLASTIC-RELATED"/>
    <property type="match status" value="1"/>
</dbReference>
<keyword evidence="9" id="KW-1185">Reference proteome</keyword>
<dbReference type="FunFam" id="3.40.640.10:FF:000021">
    <property type="entry name" value="Glutamate-1-semialdehyde 2,1-aminomutase"/>
    <property type="match status" value="1"/>
</dbReference>
<dbReference type="HOGENOM" id="CLU_016922_1_5_6"/>
<dbReference type="Pfam" id="PF00202">
    <property type="entry name" value="Aminotran_3"/>
    <property type="match status" value="1"/>
</dbReference>
<dbReference type="InterPro" id="IPR005814">
    <property type="entry name" value="Aminotrans_3"/>
</dbReference>
<dbReference type="eggNOG" id="COG0001">
    <property type="taxonomic scope" value="Bacteria"/>
</dbReference>
<evidence type="ECO:0000313" key="8">
    <source>
        <dbReference type="EMBL" id="CBJ11919.1"/>
    </source>
</evidence>
<dbReference type="Proteomes" id="UP000001060">
    <property type="component" value="Chromosome"/>
</dbReference>
<dbReference type="PANTHER" id="PTHR43713">
    <property type="entry name" value="GLUTAMATE-1-SEMIALDEHYDE 2,1-AMINOMUTASE"/>
    <property type="match status" value="1"/>
</dbReference>
<dbReference type="Gene3D" id="3.40.640.10">
    <property type="entry name" value="Type I PLP-dependent aspartate aminotransferase-like (Major domain)"/>
    <property type="match status" value="1"/>
</dbReference>
<comment type="catalytic activity">
    <reaction evidence="7">
        <text>(S)-4-amino-5-oxopentanoate = 5-aminolevulinate</text>
        <dbReference type="Rhea" id="RHEA:14265"/>
        <dbReference type="ChEBI" id="CHEBI:57501"/>
        <dbReference type="ChEBI" id="CHEBI:356416"/>
        <dbReference type="EC" id="5.4.3.8"/>
    </reaction>
</comment>
<evidence type="ECO:0000256" key="7">
    <source>
        <dbReference type="HAMAP-Rule" id="MF_00375"/>
    </source>
</evidence>
<dbReference type="GO" id="GO:0008483">
    <property type="term" value="F:transaminase activity"/>
    <property type="evidence" value="ECO:0007669"/>
    <property type="project" value="InterPro"/>
</dbReference>